<gene>
    <name evidence="1" type="ORF">EZS27_034238</name>
</gene>
<name>A0A5J4Q073_9ZZZZ</name>
<organism evidence="1">
    <name type="scientific">termite gut metagenome</name>
    <dbReference type="NCBI Taxonomy" id="433724"/>
    <lineage>
        <taxon>unclassified sequences</taxon>
        <taxon>metagenomes</taxon>
        <taxon>organismal metagenomes</taxon>
    </lineage>
</organism>
<proteinExistence type="predicted"/>
<dbReference type="EMBL" id="SNRY01005314">
    <property type="protein sequence ID" value="KAA6315276.1"/>
    <property type="molecule type" value="Genomic_DNA"/>
</dbReference>
<protein>
    <submittedName>
        <fullName evidence="1">Uncharacterized protein</fullName>
    </submittedName>
</protein>
<sequence length="41" mass="4237">MSLNCCKEEKSLYATKIKAGALSLGFSVCGIAPAGNIGRYA</sequence>
<accession>A0A5J4Q073</accession>
<comment type="caution">
    <text evidence="1">The sequence shown here is derived from an EMBL/GenBank/DDBJ whole genome shotgun (WGS) entry which is preliminary data.</text>
</comment>
<evidence type="ECO:0000313" key="1">
    <source>
        <dbReference type="EMBL" id="KAA6315276.1"/>
    </source>
</evidence>
<dbReference type="AlphaFoldDB" id="A0A5J4Q073"/>
<reference evidence="1" key="1">
    <citation type="submission" date="2019-03" db="EMBL/GenBank/DDBJ databases">
        <title>Single cell metagenomics reveals metabolic interactions within the superorganism composed of flagellate Streblomastix strix and complex community of Bacteroidetes bacteria on its surface.</title>
        <authorList>
            <person name="Treitli S.C."/>
            <person name="Kolisko M."/>
            <person name="Husnik F."/>
            <person name="Keeling P."/>
            <person name="Hampl V."/>
        </authorList>
    </citation>
    <scope>NUCLEOTIDE SEQUENCE</scope>
    <source>
        <strain evidence="1">STM</strain>
    </source>
</reference>
<feature type="non-terminal residue" evidence="1">
    <location>
        <position position="41"/>
    </location>
</feature>